<dbReference type="InterPro" id="IPR001986">
    <property type="entry name" value="Enolpyruvate_Tfrase_dom"/>
</dbReference>
<proteinExistence type="predicted"/>
<gene>
    <name evidence="3" type="ORF">ACFSJ0_33665</name>
</gene>
<dbReference type="InterPro" id="IPR006264">
    <property type="entry name" value="EPSP_synthase"/>
</dbReference>
<dbReference type="Proteomes" id="UP001597097">
    <property type="component" value="Unassembled WGS sequence"/>
</dbReference>
<dbReference type="EMBL" id="JBHUCM010000031">
    <property type="protein sequence ID" value="MFD1542040.1"/>
    <property type="molecule type" value="Genomic_DNA"/>
</dbReference>
<dbReference type="PANTHER" id="PTHR21090">
    <property type="entry name" value="AROM/DEHYDROQUINATE SYNTHASE"/>
    <property type="match status" value="1"/>
</dbReference>
<accession>A0ABW4GHI1</accession>
<sequence>MPRSIAKRPPLQGVFRAPGSKPETQRALLMGTLAGGRTSIHSPLVSRETALMADACRALGAEITRSGDRIDIVGADPWRTAHGPGYVWAGGSALIARVCAVIGSALPGRLIVDGTCSLRERPFGPLFEVLAGKDVGFLFPGPPGRPPFATLSDRLPGGRYDLATTVSSQFATALLIAAPLAADPLRLRLRGPLYSMSYIRQTVDMMSRFGVPVQEASGMRELTVPGGKRYQARTLRLTGDYTSASYLMGAAAVTRGRVTVTNLDPHSAQGERTIVDILTELGARIHRLDGDGSVTIDCGDLTGAADAAFDLRDCPNILPTVAAVAATVPGRIRITGGRLTQHHKSPRIAAMATELSKVGIPVALVTDRDGAVDGLDIRGRVSHEGDADFSDHGDHRILMATVLLGLAGRRPCRIGDAADTADSFPAFMNLLDLDAEVFAEER</sequence>
<evidence type="ECO:0000313" key="4">
    <source>
        <dbReference type="Proteomes" id="UP001597097"/>
    </source>
</evidence>
<dbReference type="RefSeq" id="WP_219535333.1">
    <property type="nucleotide sequence ID" value="NZ_JAHKRM010000026.1"/>
</dbReference>
<dbReference type="Pfam" id="PF00275">
    <property type="entry name" value="EPSP_synthase"/>
    <property type="match status" value="1"/>
</dbReference>
<organism evidence="3 4">
    <name type="scientific">Nonomuraea guangzhouensis</name>
    <dbReference type="NCBI Taxonomy" id="1291555"/>
    <lineage>
        <taxon>Bacteria</taxon>
        <taxon>Bacillati</taxon>
        <taxon>Actinomycetota</taxon>
        <taxon>Actinomycetes</taxon>
        <taxon>Streptosporangiales</taxon>
        <taxon>Streptosporangiaceae</taxon>
        <taxon>Nonomuraea</taxon>
    </lineage>
</organism>
<evidence type="ECO:0000313" key="3">
    <source>
        <dbReference type="EMBL" id="MFD1542040.1"/>
    </source>
</evidence>
<evidence type="ECO:0000259" key="2">
    <source>
        <dbReference type="Pfam" id="PF00275"/>
    </source>
</evidence>
<name>A0ABW4GHI1_9ACTN</name>
<dbReference type="PIRSF" id="PIRSF000505">
    <property type="entry name" value="EPSPS"/>
    <property type="match status" value="1"/>
</dbReference>
<evidence type="ECO:0000256" key="1">
    <source>
        <dbReference type="ARBA" id="ARBA00030046"/>
    </source>
</evidence>
<dbReference type="PANTHER" id="PTHR21090:SF5">
    <property type="entry name" value="PENTAFUNCTIONAL AROM POLYPEPTIDE"/>
    <property type="match status" value="1"/>
</dbReference>
<feature type="domain" description="Enolpyruvate transferase" evidence="2">
    <location>
        <begin position="7"/>
        <end position="429"/>
    </location>
</feature>
<comment type="caution">
    <text evidence="3">The sequence shown here is derived from an EMBL/GenBank/DDBJ whole genome shotgun (WGS) entry which is preliminary data.</text>
</comment>
<keyword evidence="4" id="KW-1185">Reference proteome</keyword>
<protein>
    <recommendedName>
        <fullName evidence="1">5-enolpyruvylshikimate-3-phosphate synthase</fullName>
    </recommendedName>
</protein>
<reference evidence="4" key="1">
    <citation type="journal article" date="2019" name="Int. J. Syst. Evol. Microbiol.">
        <title>The Global Catalogue of Microorganisms (GCM) 10K type strain sequencing project: providing services to taxonomists for standard genome sequencing and annotation.</title>
        <authorList>
            <consortium name="The Broad Institute Genomics Platform"/>
            <consortium name="The Broad Institute Genome Sequencing Center for Infectious Disease"/>
            <person name="Wu L."/>
            <person name="Ma J."/>
        </authorList>
    </citation>
    <scope>NUCLEOTIDE SEQUENCE [LARGE SCALE GENOMIC DNA]</scope>
    <source>
        <strain evidence="4">CGMCC 1.15399</strain>
    </source>
</reference>